<feature type="transmembrane region" description="Helical" evidence="1">
    <location>
        <begin position="235"/>
        <end position="256"/>
    </location>
</feature>
<dbReference type="InterPro" id="IPR011701">
    <property type="entry name" value="MFS"/>
</dbReference>
<feature type="transmembrane region" description="Helical" evidence="1">
    <location>
        <begin position="64"/>
        <end position="83"/>
    </location>
</feature>
<evidence type="ECO:0000256" key="1">
    <source>
        <dbReference type="SAM" id="Phobius"/>
    </source>
</evidence>
<dbReference type="SUPFAM" id="SSF103473">
    <property type="entry name" value="MFS general substrate transporter"/>
    <property type="match status" value="1"/>
</dbReference>
<dbReference type="InterPro" id="IPR053160">
    <property type="entry name" value="MFS_DHA3_Transporter"/>
</dbReference>
<dbReference type="GO" id="GO:0022857">
    <property type="term" value="F:transmembrane transporter activity"/>
    <property type="evidence" value="ECO:0007669"/>
    <property type="project" value="InterPro"/>
</dbReference>
<dbReference type="InterPro" id="IPR036259">
    <property type="entry name" value="MFS_trans_sf"/>
</dbReference>
<name>A0A1B2HP43_9PSEU</name>
<dbReference type="EMBL" id="CP016793">
    <property type="protein sequence ID" value="ANZ39484.1"/>
    <property type="molecule type" value="Genomic_DNA"/>
</dbReference>
<dbReference type="AlphaFoldDB" id="A0A1B2HP43"/>
<dbReference type="Proteomes" id="UP000093053">
    <property type="component" value="Chromosome"/>
</dbReference>
<dbReference type="PANTHER" id="PTHR23530:SF1">
    <property type="entry name" value="PERMEASE, MAJOR FACILITATOR SUPERFAMILY-RELATED"/>
    <property type="match status" value="1"/>
</dbReference>
<feature type="transmembrane region" description="Helical" evidence="1">
    <location>
        <begin position="37"/>
        <end position="57"/>
    </location>
</feature>
<feature type="transmembrane region" description="Helical" evidence="1">
    <location>
        <begin position="7"/>
        <end position="25"/>
    </location>
</feature>
<proteinExistence type="predicted"/>
<dbReference type="Gene3D" id="1.20.1250.20">
    <property type="entry name" value="MFS general substrate transporter like domains"/>
    <property type="match status" value="1"/>
</dbReference>
<feature type="transmembrane region" description="Helical" evidence="1">
    <location>
        <begin position="89"/>
        <end position="112"/>
    </location>
</feature>
<protein>
    <submittedName>
        <fullName evidence="2">MFS transporter</fullName>
    </submittedName>
</protein>
<feature type="transmembrane region" description="Helical" evidence="1">
    <location>
        <begin position="263"/>
        <end position="294"/>
    </location>
</feature>
<sequence length="359" mass="38066">MTRTATAWAWCTHLIPIYALYALLFADSGLSDAQISVLLAIWSTTAVVFEVPSGAIADRFSRRGCLVASGVLQAFGYAAWVVFPSFWGFAAGFVLWGLGGTLTSGAFEALLYDGLAANGDEESYGRVNARVDTVELVAQVPVAVVATALFSFGGYQLAGWASVAMCLLSSVIALRFPEPERESSEEEGYLATLRTGLRESVPVKRAVIAVSLVFAIDAFEEYFTLLAQDWSVPTVWVPMATIGVPLMGAAGASLAGRLPWRGWVLFASGAVLLLAAVLAVPVAIVLLGLFYGLYRFVLVHVETDLQHRIDTDARATVTSVAGIGSEFVAFAVYAAWVLGSAVAVGVLVLVIAVVVSVRK</sequence>
<feature type="transmembrane region" description="Helical" evidence="1">
    <location>
        <begin position="333"/>
        <end position="357"/>
    </location>
</feature>
<feature type="transmembrane region" description="Helical" evidence="1">
    <location>
        <begin position="133"/>
        <end position="152"/>
    </location>
</feature>
<organism evidence="2 3">
    <name type="scientific">Lentzea guizhouensis</name>
    <dbReference type="NCBI Taxonomy" id="1586287"/>
    <lineage>
        <taxon>Bacteria</taxon>
        <taxon>Bacillati</taxon>
        <taxon>Actinomycetota</taxon>
        <taxon>Actinomycetes</taxon>
        <taxon>Pseudonocardiales</taxon>
        <taxon>Pseudonocardiaceae</taxon>
        <taxon>Lentzea</taxon>
    </lineage>
</organism>
<reference evidence="2 3" key="1">
    <citation type="submission" date="2016-07" db="EMBL/GenBank/DDBJ databases">
        <title>Complete genome sequence of the Lentzea guizhouensis DHS C013.</title>
        <authorList>
            <person name="Cao C."/>
        </authorList>
    </citation>
    <scope>NUCLEOTIDE SEQUENCE [LARGE SCALE GENOMIC DNA]</scope>
    <source>
        <strain evidence="2 3">DHS C013</strain>
    </source>
</reference>
<keyword evidence="1" id="KW-0812">Transmembrane</keyword>
<dbReference type="Pfam" id="PF07690">
    <property type="entry name" value="MFS_1"/>
    <property type="match status" value="1"/>
</dbReference>
<dbReference type="PANTHER" id="PTHR23530">
    <property type="entry name" value="TRANSPORT PROTEIN-RELATED"/>
    <property type="match status" value="1"/>
</dbReference>
<evidence type="ECO:0000313" key="2">
    <source>
        <dbReference type="EMBL" id="ANZ39484.1"/>
    </source>
</evidence>
<dbReference type="STRING" id="1586287.BBK82_28985"/>
<keyword evidence="1" id="KW-1133">Transmembrane helix</keyword>
<evidence type="ECO:0000313" key="3">
    <source>
        <dbReference type="Proteomes" id="UP000093053"/>
    </source>
</evidence>
<gene>
    <name evidence="2" type="ORF">BBK82_28985</name>
</gene>
<keyword evidence="1" id="KW-0472">Membrane</keyword>
<accession>A0A1B2HP43</accession>
<keyword evidence="3" id="KW-1185">Reference proteome</keyword>
<dbReference type="KEGG" id="led:BBK82_28985"/>